<dbReference type="AlphaFoldDB" id="A0AAF1KW04"/>
<dbReference type="EMBL" id="CP117256">
    <property type="protein sequence ID" value="WFR97481.1"/>
    <property type="molecule type" value="Genomic_DNA"/>
</dbReference>
<gene>
    <name evidence="1" type="ORF">PR017_19865</name>
</gene>
<evidence type="ECO:0000313" key="1">
    <source>
        <dbReference type="EMBL" id="WFR97481.1"/>
    </source>
</evidence>
<reference evidence="2" key="2">
    <citation type="journal article" date="2023" name="MicrobiologyOpen">
        <title>Genomics of the tumorigenes clade of the family Rhizobiaceae and description of Rhizobium rhododendri sp. nov.</title>
        <authorList>
            <person name="Kuzmanovic N."/>
            <person name="diCenzo G.C."/>
            <person name="Bunk B."/>
            <person name="Sproeer C."/>
            <person name="Fruehling A."/>
            <person name="Neumann-Schaal M."/>
            <person name="Overmann J."/>
            <person name="Smalla K."/>
        </authorList>
    </citation>
    <scope>NUCLEOTIDE SEQUENCE [LARGE SCALE GENOMIC DNA]</scope>
    <source>
        <strain evidence="2">1078</strain>
        <plasmid evidence="2">pRt1078</plasmid>
    </source>
</reference>
<name>A0AAF1KW04_9HYPH</name>
<reference evidence="1 2" key="1">
    <citation type="journal article" date="2018" name="Sci. Rep.">
        <title>Rhizobium tumorigenes sp. nov., a novel plant tumorigenic bacterium isolated from cane gall tumors on thornless blackberry.</title>
        <authorList>
            <person name="Kuzmanovi N."/>
            <person name="Smalla K."/>
            <person name="Gronow S."/>
            <person name="PuBawska J."/>
        </authorList>
    </citation>
    <scope>NUCLEOTIDE SEQUENCE [LARGE SCALE GENOMIC DNA]</scope>
    <source>
        <strain evidence="1 2">1078</strain>
    </source>
</reference>
<protein>
    <submittedName>
        <fullName evidence="1">Uncharacterized protein</fullName>
    </submittedName>
</protein>
<dbReference type="RefSeq" id="WP_111219262.1">
    <property type="nucleotide sequence ID" value="NZ_CP117256.1"/>
</dbReference>
<keyword evidence="2" id="KW-1185">Reference proteome</keyword>
<organism evidence="1 2">
    <name type="scientific">Rhizobium tumorigenes</name>
    <dbReference type="NCBI Taxonomy" id="2041385"/>
    <lineage>
        <taxon>Bacteria</taxon>
        <taxon>Pseudomonadati</taxon>
        <taxon>Pseudomonadota</taxon>
        <taxon>Alphaproteobacteria</taxon>
        <taxon>Hyphomicrobiales</taxon>
        <taxon>Rhizobiaceae</taxon>
        <taxon>Rhizobium/Agrobacterium group</taxon>
        <taxon>Rhizobium</taxon>
    </lineage>
</organism>
<sequence>MPWTVQAYMDTGAPDEFETFEEAIGRAASLRDEGIMIFFHAPAEATDEQLQAFVDLFGPESPQV</sequence>
<proteinExistence type="predicted"/>
<keyword evidence="1" id="KW-0614">Plasmid</keyword>
<dbReference type="KEGG" id="rtu:PR017_19865"/>
<evidence type="ECO:0000313" key="2">
    <source>
        <dbReference type="Proteomes" id="UP000249499"/>
    </source>
</evidence>
<geneLocation type="plasmid" evidence="1 2">
    <name>pRt1078</name>
</geneLocation>
<dbReference type="Proteomes" id="UP000249499">
    <property type="component" value="Plasmid pRt1078"/>
</dbReference>
<accession>A0AAF1KW04</accession>